<comment type="similarity">
    <text evidence="2">Belongs to the AOR/FOR family.</text>
</comment>
<dbReference type="Gene3D" id="1.10.599.10">
    <property type="entry name" value="Aldehyde Ferredoxin Oxidoreductase Protein, subunit A, domain 3"/>
    <property type="match status" value="1"/>
</dbReference>
<evidence type="ECO:0000256" key="1">
    <source>
        <dbReference type="ARBA" id="ARBA00001966"/>
    </source>
</evidence>
<keyword evidence="5" id="KW-0560">Oxidoreductase</keyword>
<dbReference type="EMBL" id="BMNM01000004">
    <property type="protein sequence ID" value="GGI77970.1"/>
    <property type="molecule type" value="Genomic_DNA"/>
</dbReference>
<keyword evidence="6" id="KW-0408">Iron</keyword>
<dbReference type="GO" id="GO:0016625">
    <property type="term" value="F:oxidoreductase activity, acting on the aldehyde or oxo group of donors, iron-sulfur protein as acceptor"/>
    <property type="evidence" value="ECO:0007669"/>
    <property type="project" value="InterPro"/>
</dbReference>
<sequence>MTIKGVNGIVGFVDLTTGEVKKIQVPEDVYRDFLGGYGLGAWFLYTHMKPRVDPLGSGNILGMISGLLNASGISMTGRSMAVGKSPLTGGWGDSNAGGRFGPKLMEAGLDAIFVTGVSEKPVYILIDNGEIHIESAVDLWGKNTRETEDELRSRYKGAQVVSIGPPGEKLQLIAAIINEYGRAYGRSGLAAVMGSKRLKAIVAVGDKKPVIHDKDLLRQRIKEMLDALRTTRAKAYEIWHKYGTISTLDTSVLSGDTPIKNWAGIGVRDYGTKNLEKFGTNTVIKDNVKPYGCASCPVSCGAWIRRNTRYGLVDMGHRLEYETASLFGPALLNADQDSVVYVGELCNLYGLDTISTANAVGFAFELYERGILTEKDIGFPLKWGDPDAVVKLVELIANAEGIGKILGQGVKRAAEIIGKGTEQYAIHVGGQELPSHHPQFLPGLAITYTGDPIPGRHTAGGVHWWGEGGKRLWAPFDIGMDLGASPKYDYGDKGRKAAIIAMSTQVENSLGFCQFSSQVIYRTLPYIDIIYAVTGIKYTPQDLLRVGHRIHTLRQLFNVREGVNPKKDFKLPRRVLEPFPEGPLVGVKLTEEDVERMREQYWETLGWDPGTGYPRRRTVEELGLTGIASNIISVLPP</sequence>
<evidence type="ECO:0000256" key="2">
    <source>
        <dbReference type="ARBA" id="ARBA00011032"/>
    </source>
</evidence>
<dbReference type="SMART" id="SM00790">
    <property type="entry name" value="AFOR_N"/>
    <property type="match status" value="1"/>
</dbReference>
<dbReference type="GeneID" id="76208171"/>
<evidence type="ECO:0000256" key="3">
    <source>
        <dbReference type="ARBA" id="ARBA00022485"/>
    </source>
</evidence>
<reference evidence="13" key="3">
    <citation type="submission" date="2022-09" db="EMBL/GenBank/DDBJ databases">
        <title>Complete genome sequence of Vulcanisaeta souniana.</title>
        <authorList>
            <person name="Kato S."/>
            <person name="Itoh T."/>
            <person name="Ohkuma M."/>
        </authorList>
    </citation>
    <scope>NUCLEOTIDE SEQUENCE [LARGE SCALE GENOMIC DNA]</scope>
    <source>
        <strain evidence="13">JCM 11219</strain>
    </source>
</reference>
<dbReference type="Proteomes" id="UP001060771">
    <property type="component" value="Chromosome"/>
</dbReference>
<dbReference type="GO" id="GO:0051539">
    <property type="term" value="F:4 iron, 4 sulfur cluster binding"/>
    <property type="evidence" value="ECO:0007669"/>
    <property type="project" value="UniProtKB-KW"/>
</dbReference>
<evidence type="ECO:0000313" key="13">
    <source>
        <dbReference type="Proteomes" id="UP001060771"/>
    </source>
</evidence>
<dbReference type="InterPro" id="IPR036021">
    <property type="entry name" value="Tungsten_al_ferr_oxy-like_C"/>
</dbReference>
<dbReference type="OrthoDB" id="30771at2157"/>
<dbReference type="Gene3D" id="3.60.9.10">
    <property type="entry name" value="Aldehyde ferredoxin oxidoreductase, N-terminal domain"/>
    <property type="match status" value="1"/>
</dbReference>
<reference evidence="10" key="4">
    <citation type="journal article" date="2023" name="Microbiol. Resour. Announc.">
        <title>Complete Genome Sequence of Vulcanisaeta souniana Strain IC-059, a Hyperthermophilic Archaeon Isolated from Hot Spring Water in Japan.</title>
        <authorList>
            <person name="Kato S."/>
            <person name="Itoh T."/>
            <person name="Wu L."/>
            <person name="Ma J."/>
            <person name="Ohkuma M."/>
        </authorList>
    </citation>
    <scope>NUCLEOTIDE SEQUENCE</scope>
    <source>
        <strain evidence="10">JCM 11219</strain>
    </source>
</reference>
<feature type="domain" description="Aldehyde ferredoxin oxidoreductase N-terminal" evidence="9">
    <location>
        <begin position="6"/>
        <end position="207"/>
    </location>
</feature>
<evidence type="ECO:0000256" key="5">
    <source>
        <dbReference type="ARBA" id="ARBA00023002"/>
    </source>
</evidence>
<keyword evidence="4" id="KW-0479">Metal-binding</keyword>
<evidence type="ECO:0000256" key="7">
    <source>
        <dbReference type="ARBA" id="ARBA00023014"/>
    </source>
</evidence>
<dbReference type="InterPro" id="IPR013983">
    <property type="entry name" value="Ald_Fedxn_OxRdtase_N"/>
</dbReference>
<name>A0A830E1R6_9CREN</name>
<evidence type="ECO:0000256" key="6">
    <source>
        <dbReference type="ARBA" id="ARBA00023004"/>
    </source>
</evidence>
<dbReference type="InterPro" id="IPR013984">
    <property type="entry name" value="Ald_Fedxn_OxRdtase_dom2"/>
</dbReference>
<comment type="cofactor">
    <cofactor evidence="8">
        <name>tungstopterin</name>
        <dbReference type="ChEBI" id="CHEBI:30402"/>
    </cofactor>
</comment>
<proteinExistence type="inferred from homology"/>
<accession>A0A830E1R6</accession>
<dbReference type="PANTHER" id="PTHR30038">
    <property type="entry name" value="ALDEHYDE FERREDOXIN OXIDOREDUCTASE"/>
    <property type="match status" value="1"/>
</dbReference>
<dbReference type="SUPFAM" id="SSF48310">
    <property type="entry name" value="Aldehyde ferredoxin oxidoreductase, C-terminal domains"/>
    <property type="match status" value="1"/>
</dbReference>
<evidence type="ECO:0000256" key="4">
    <source>
        <dbReference type="ARBA" id="ARBA00022723"/>
    </source>
</evidence>
<dbReference type="InterPro" id="IPR013985">
    <property type="entry name" value="Ald_Fedxn_OxRdtase_dom3"/>
</dbReference>
<keyword evidence="3" id="KW-0004">4Fe-4S</keyword>
<dbReference type="GO" id="GO:0009055">
    <property type="term" value="F:electron transfer activity"/>
    <property type="evidence" value="ECO:0007669"/>
    <property type="project" value="InterPro"/>
</dbReference>
<evidence type="ECO:0000313" key="11">
    <source>
        <dbReference type="EMBL" id="GGI77970.1"/>
    </source>
</evidence>
<reference evidence="11" key="1">
    <citation type="journal article" date="2014" name="Int. J. Syst. Evol. Microbiol.">
        <title>Complete genome sequence of Corynebacterium casei LMG S-19264T (=DSM 44701T), isolated from a smear-ripened cheese.</title>
        <authorList>
            <consortium name="US DOE Joint Genome Institute (JGI-PGF)"/>
            <person name="Walter F."/>
            <person name="Albersmeier A."/>
            <person name="Kalinowski J."/>
            <person name="Ruckert C."/>
        </authorList>
    </citation>
    <scope>NUCLEOTIDE SEQUENCE</scope>
    <source>
        <strain evidence="11">JCM 11219</strain>
    </source>
</reference>
<dbReference type="GO" id="GO:0046872">
    <property type="term" value="F:metal ion binding"/>
    <property type="evidence" value="ECO:0007669"/>
    <property type="project" value="UniProtKB-KW"/>
</dbReference>
<dbReference type="SUPFAM" id="SSF56228">
    <property type="entry name" value="Aldehyde ferredoxin oxidoreductase, N-terminal domain"/>
    <property type="match status" value="1"/>
</dbReference>
<dbReference type="AlphaFoldDB" id="A0A830E1R6"/>
<reference evidence="11" key="2">
    <citation type="submission" date="2020-09" db="EMBL/GenBank/DDBJ databases">
        <authorList>
            <person name="Sun Q."/>
            <person name="Ohkuma M."/>
        </authorList>
    </citation>
    <scope>NUCLEOTIDE SEQUENCE</scope>
    <source>
        <strain evidence="11">JCM 11219</strain>
    </source>
</reference>
<comment type="cofactor">
    <cofactor evidence="1">
        <name>[4Fe-4S] cluster</name>
        <dbReference type="ChEBI" id="CHEBI:49883"/>
    </cofactor>
</comment>
<dbReference type="PANTHER" id="PTHR30038:SF7">
    <property type="entry name" value="TUNGSTEN-CONTAINING GLYCERALDEHYDE-3-PHOSPHATE:FERREDOXIN OXIDOREDUCTASE"/>
    <property type="match status" value="1"/>
</dbReference>
<keyword evidence="13" id="KW-1185">Reference proteome</keyword>
<evidence type="ECO:0000256" key="8">
    <source>
        <dbReference type="ARBA" id="ARBA00049934"/>
    </source>
</evidence>
<evidence type="ECO:0000313" key="12">
    <source>
        <dbReference type="Proteomes" id="UP000657075"/>
    </source>
</evidence>
<dbReference type="RefSeq" id="WP_188603235.1">
    <property type="nucleotide sequence ID" value="NZ_AP026830.1"/>
</dbReference>
<dbReference type="EMBL" id="AP026830">
    <property type="protein sequence ID" value="BDR93538.1"/>
    <property type="molecule type" value="Genomic_DNA"/>
</dbReference>
<protein>
    <submittedName>
        <fullName evidence="11">Aldehyde ferredoxin oxidoreductase</fullName>
    </submittedName>
</protein>
<dbReference type="Gene3D" id="1.10.569.10">
    <property type="entry name" value="Aldehyde Ferredoxin Oxidoreductase Protein, subunit A, domain 2"/>
    <property type="match status" value="1"/>
</dbReference>
<dbReference type="InterPro" id="IPR036503">
    <property type="entry name" value="Ald_Fedxn_OxRdtase_N_sf"/>
</dbReference>
<evidence type="ECO:0000259" key="9">
    <source>
        <dbReference type="SMART" id="SM00790"/>
    </source>
</evidence>
<dbReference type="Pfam" id="PF01314">
    <property type="entry name" value="AFOR_C"/>
    <property type="match status" value="1"/>
</dbReference>
<keyword evidence="7" id="KW-0411">Iron-sulfur</keyword>
<evidence type="ECO:0000313" key="10">
    <source>
        <dbReference type="EMBL" id="BDR93538.1"/>
    </source>
</evidence>
<dbReference type="InterPro" id="IPR001203">
    <property type="entry name" value="OxRdtase_Ald_Fedxn_C"/>
</dbReference>
<dbReference type="Proteomes" id="UP000657075">
    <property type="component" value="Unassembled WGS sequence"/>
</dbReference>
<organism evidence="11 12">
    <name type="scientific">Vulcanisaeta souniana JCM 11219</name>
    <dbReference type="NCBI Taxonomy" id="1293586"/>
    <lineage>
        <taxon>Archaea</taxon>
        <taxon>Thermoproteota</taxon>
        <taxon>Thermoprotei</taxon>
        <taxon>Thermoproteales</taxon>
        <taxon>Thermoproteaceae</taxon>
        <taxon>Vulcanisaeta</taxon>
    </lineage>
</organism>
<dbReference type="Pfam" id="PF02730">
    <property type="entry name" value="AFOR_N"/>
    <property type="match status" value="1"/>
</dbReference>
<dbReference type="InterPro" id="IPR051919">
    <property type="entry name" value="W-dependent_AOR"/>
</dbReference>
<gene>
    <name evidence="11" type="ORF">GCM10007112_13430</name>
    <name evidence="10" type="ORF">Vsou_26310</name>
</gene>